<keyword evidence="2" id="KW-1185">Reference proteome</keyword>
<comment type="caution">
    <text evidence="1">The sequence shown here is derived from an EMBL/GenBank/DDBJ whole genome shotgun (WGS) entry which is preliminary data.</text>
</comment>
<evidence type="ECO:0000313" key="2">
    <source>
        <dbReference type="Proteomes" id="UP001291623"/>
    </source>
</evidence>
<proteinExistence type="predicted"/>
<sequence length="110" mass="12586">MAKFRSDDGSTDVVCSSWVIEINALAPSRTSMPLDPPTSCRAGHHDFNFYFCEHFITALGESDPYQPSTTPEALILGPPWRKDVRQYGLIKPYDHRQKKREGRRYASIRV</sequence>
<accession>A0AAE1SKI7</accession>
<dbReference type="Proteomes" id="UP001291623">
    <property type="component" value="Unassembled WGS sequence"/>
</dbReference>
<reference evidence="1" key="1">
    <citation type="submission" date="2023-12" db="EMBL/GenBank/DDBJ databases">
        <title>Genome assembly of Anisodus tanguticus.</title>
        <authorList>
            <person name="Wang Y.-J."/>
        </authorList>
    </citation>
    <scope>NUCLEOTIDE SEQUENCE</scope>
    <source>
        <strain evidence="1">KB-2021</strain>
        <tissue evidence="1">Leaf</tissue>
    </source>
</reference>
<dbReference type="AlphaFoldDB" id="A0AAE1SKI7"/>
<evidence type="ECO:0000313" key="1">
    <source>
        <dbReference type="EMBL" id="KAK4372898.1"/>
    </source>
</evidence>
<dbReference type="EMBL" id="JAVYJV010000004">
    <property type="protein sequence ID" value="KAK4372898.1"/>
    <property type="molecule type" value="Genomic_DNA"/>
</dbReference>
<gene>
    <name evidence="1" type="ORF">RND71_008282</name>
</gene>
<organism evidence="1 2">
    <name type="scientific">Anisodus tanguticus</name>
    <dbReference type="NCBI Taxonomy" id="243964"/>
    <lineage>
        <taxon>Eukaryota</taxon>
        <taxon>Viridiplantae</taxon>
        <taxon>Streptophyta</taxon>
        <taxon>Embryophyta</taxon>
        <taxon>Tracheophyta</taxon>
        <taxon>Spermatophyta</taxon>
        <taxon>Magnoliopsida</taxon>
        <taxon>eudicotyledons</taxon>
        <taxon>Gunneridae</taxon>
        <taxon>Pentapetalae</taxon>
        <taxon>asterids</taxon>
        <taxon>lamiids</taxon>
        <taxon>Solanales</taxon>
        <taxon>Solanaceae</taxon>
        <taxon>Solanoideae</taxon>
        <taxon>Hyoscyameae</taxon>
        <taxon>Anisodus</taxon>
    </lineage>
</organism>
<protein>
    <submittedName>
        <fullName evidence="1">Uncharacterized protein</fullName>
    </submittedName>
</protein>
<name>A0AAE1SKI7_9SOLA</name>